<dbReference type="EMBL" id="JAVRRD010000020">
    <property type="protein sequence ID" value="KAK5048889.1"/>
    <property type="molecule type" value="Genomic_DNA"/>
</dbReference>
<feature type="region of interest" description="Disordered" evidence="5">
    <location>
        <begin position="285"/>
        <end position="309"/>
    </location>
</feature>
<dbReference type="InterPro" id="IPR000641">
    <property type="entry name" value="CbxX/CfxQ"/>
</dbReference>
<keyword evidence="3" id="KW-0067">ATP-binding</keyword>
<evidence type="ECO:0000256" key="2">
    <source>
        <dbReference type="ARBA" id="ARBA00022741"/>
    </source>
</evidence>
<dbReference type="CDD" id="cd00009">
    <property type="entry name" value="AAA"/>
    <property type="match status" value="1"/>
</dbReference>
<dbReference type="Gene3D" id="3.40.50.300">
    <property type="entry name" value="P-loop containing nucleotide triphosphate hydrolases"/>
    <property type="match status" value="1"/>
</dbReference>
<feature type="compositionally biased region" description="Polar residues" evidence="5">
    <location>
        <begin position="285"/>
        <end position="301"/>
    </location>
</feature>
<dbReference type="InterPro" id="IPR027417">
    <property type="entry name" value="P-loop_NTPase"/>
</dbReference>
<keyword evidence="8" id="KW-1185">Reference proteome</keyword>
<evidence type="ECO:0000256" key="1">
    <source>
        <dbReference type="ARBA" id="ARBA00010378"/>
    </source>
</evidence>
<evidence type="ECO:0000256" key="4">
    <source>
        <dbReference type="SAM" id="Coils"/>
    </source>
</evidence>
<dbReference type="SUPFAM" id="SSF52540">
    <property type="entry name" value="P-loop containing nucleoside triphosphate hydrolases"/>
    <property type="match status" value="1"/>
</dbReference>
<dbReference type="Pfam" id="PF00004">
    <property type="entry name" value="AAA"/>
    <property type="match status" value="1"/>
</dbReference>
<dbReference type="PRINTS" id="PR00819">
    <property type="entry name" value="CBXCFQXSUPER"/>
</dbReference>
<dbReference type="InterPro" id="IPR003593">
    <property type="entry name" value="AAA+_ATPase"/>
</dbReference>
<evidence type="ECO:0000313" key="8">
    <source>
        <dbReference type="Proteomes" id="UP001358417"/>
    </source>
</evidence>
<dbReference type="SMART" id="SM00382">
    <property type="entry name" value="AAA"/>
    <property type="match status" value="1"/>
</dbReference>
<feature type="region of interest" description="Disordered" evidence="5">
    <location>
        <begin position="245"/>
        <end position="271"/>
    </location>
</feature>
<proteinExistence type="inferred from homology"/>
<dbReference type="AlphaFoldDB" id="A0AAV9N3M9"/>
<accession>A0AAV9N3M9</accession>
<protein>
    <recommendedName>
        <fullName evidence="6">AAA+ ATPase domain-containing protein</fullName>
    </recommendedName>
</protein>
<evidence type="ECO:0000313" key="7">
    <source>
        <dbReference type="EMBL" id="KAK5048889.1"/>
    </source>
</evidence>
<organism evidence="7 8">
    <name type="scientific">Exophiala bonariae</name>
    <dbReference type="NCBI Taxonomy" id="1690606"/>
    <lineage>
        <taxon>Eukaryota</taxon>
        <taxon>Fungi</taxon>
        <taxon>Dikarya</taxon>
        <taxon>Ascomycota</taxon>
        <taxon>Pezizomycotina</taxon>
        <taxon>Eurotiomycetes</taxon>
        <taxon>Chaetothyriomycetidae</taxon>
        <taxon>Chaetothyriales</taxon>
        <taxon>Herpotrichiellaceae</taxon>
        <taxon>Exophiala</taxon>
    </lineage>
</organism>
<dbReference type="PANTHER" id="PTHR43392:SF2">
    <property type="entry name" value="AAA-TYPE ATPASE FAMILY PROTEIN _ ANKYRIN REPEAT FAMILY PROTEIN"/>
    <property type="match status" value="1"/>
</dbReference>
<dbReference type="GO" id="GO:0005524">
    <property type="term" value="F:ATP binding"/>
    <property type="evidence" value="ECO:0007669"/>
    <property type="project" value="UniProtKB-KW"/>
</dbReference>
<dbReference type="FunFam" id="3.40.50.300:FF:000216">
    <property type="entry name" value="Type VII secretion ATPase EccA"/>
    <property type="match status" value="1"/>
</dbReference>
<name>A0AAV9N3M9_9EURO</name>
<dbReference type="Proteomes" id="UP001358417">
    <property type="component" value="Unassembled WGS sequence"/>
</dbReference>
<dbReference type="GeneID" id="89973487"/>
<gene>
    <name evidence="7" type="ORF">LTR84_005309</name>
</gene>
<sequence>MKKLKMDPREQIPFNFLFRGPPGSGKTSTARRMGKIFYDMGFLATAKVVECSSTDLVGQFVGQTDPKTQNLLTKALGKVLFIDEAYRLTEGNYAQEAMDELVDYLTKPKFSQKLIVILAGYDENINRLISTNPGLTSRFPDTISFGQLPPENCLELLQAYLRKAGKLESSTVQAPSTTFRNTLLELFRNLAQLRAWANARDVKTLAKSIIGKVLSSTTTDTKLEVTEDTVLSIARQMVSEREHRASSVRSPGHPAALPTQNFSHQDPPIPPAFNTVTKATAKNYQSVPPQLPEPSSQNIDQENLGRDPTTEREKLYLKLLTQEEEAQKQLTSRVAAELEARRRADEESDAEARRMLEEERLKREHELREQIEIVARIEQEKKARQQERRKEDAVQAKVKQMGVCVVGFR</sequence>
<feature type="coiled-coil region" evidence="4">
    <location>
        <begin position="367"/>
        <end position="397"/>
    </location>
</feature>
<dbReference type="InterPro" id="IPR003959">
    <property type="entry name" value="ATPase_AAA_core"/>
</dbReference>
<reference evidence="7 8" key="1">
    <citation type="submission" date="2023-08" db="EMBL/GenBank/DDBJ databases">
        <title>Black Yeasts Isolated from many extreme environments.</title>
        <authorList>
            <person name="Coleine C."/>
            <person name="Stajich J.E."/>
            <person name="Selbmann L."/>
        </authorList>
    </citation>
    <scope>NUCLEOTIDE SEQUENCE [LARGE SCALE GENOMIC DNA]</scope>
    <source>
        <strain evidence="7 8">CCFEE 5792</strain>
    </source>
</reference>
<comment type="similarity">
    <text evidence="1">Belongs to the CbxX/CfxQ family.</text>
</comment>
<dbReference type="InterPro" id="IPR050773">
    <property type="entry name" value="CbxX/CfxQ_RuBisCO_ESX"/>
</dbReference>
<dbReference type="RefSeq" id="XP_064704094.1">
    <property type="nucleotide sequence ID" value="XM_064848880.1"/>
</dbReference>
<dbReference type="PANTHER" id="PTHR43392">
    <property type="entry name" value="AAA-TYPE ATPASE FAMILY PROTEIN / ANKYRIN REPEAT FAMILY PROTEIN"/>
    <property type="match status" value="1"/>
</dbReference>
<evidence type="ECO:0000259" key="6">
    <source>
        <dbReference type="SMART" id="SM00382"/>
    </source>
</evidence>
<evidence type="ECO:0000256" key="3">
    <source>
        <dbReference type="ARBA" id="ARBA00022840"/>
    </source>
</evidence>
<evidence type="ECO:0000256" key="5">
    <source>
        <dbReference type="SAM" id="MobiDB-lite"/>
    </source>
</evidence>
<comment type="caution">
    <text evidence="7">The sequence shown here is derived from an EMBL/GenBank/DDBJ whole genome shotgun (WGS) entry which is preliminary data.</text>
</comment>
<keyword evidence="2" id="KW-0547">Nucleotide-binding</keyword>
<dbReference type="GO" id="GO:0016887">
    <property type="term" value="F:ATP hydrolysis activity"/>
    <property type="evidence" value="ECO:0007669"/>
    <property type="project" value="InterPro"/>
</dbReference>
<keyword evidence="4" id="KW-0175">Coiled coil</keyword>
<feature type="domain" description="AAA+ ATPase" evidence="6">
    <location>
        <begin position="12"/>
        <end position="149"/>
    </location>
</feature>